<dbReference type="PROSITE" id="PS50845">
    <property type="entry name" value="RETICULON"/>
    <property type="match status" value="1"/>
</dbReference>
<name>A0A061RPL5_9CHLO</name>
<dbReference type="EMBL" id="GBEZ01013269">
    <property type="protein sequence ID" value="JAC72699.1"/>
    <property type="molecule type" value="Transcribed_RNA"/>
</dbReference>
<evidence type="ECO:0000256" key="6">
    <source>
        <dbReference type="RuleBase" id="RU363132"/>
    </source>
</evidence>
<keyword evidence="4 6" id="KW-1133">Transmembrane helix</keyword>
<accession>A0A061RPL5</accession>
<dbReference type="PANTHER" id="PTHR10994:SF193">
    <property type="entry name" value="RETICULON-LIKE PROTEIN"/>
    <property type="match status" value="1"/>
</dbReference>
<evidence type="ECO:0000256" key="3">
    <source>
        <dbReference type="ARBA" id="ARBA00022824"/>
    </source>
</evidence>
<dbReference type="InterPro" id="IPR003388">
    <property type="entry name" value="Reticulon"/>
</dbReference>
<evidence type="ECO:0000313" key="8">
    <source>
        <dbReference type="EMBL" id="JAC64651.1"/>
    </source>
</evidence>
<keyword evidence="3 6" id="KW-0256">Endoplasmic reticulum</keyword>
<dbReference type="EMBL" id="GBEZ01022168">
    <property type="protein sequence ID" value="JAC64651.1"/>
    <property type="molecule type" value="Transcribed_RNA"/>
</dbReference>
<dbReference type="GO" id="GO:0005789">
    <property type="term" value="C:endoplasmic reticulum membrane"/>
    <property type="evidence" value="ECO:0007669"/>
    <property type="project" value="UniProtKB-SubCell"/>
</dbReference>
<keyword evidence="5 6" id="KW-0472">Membrane</keyword>
<gene>
    <name evidence="8" type="ORF">TSPGSL018_17840</name>
    <name evidence="9" type="ORF">TSPGSL018_30688</name>
</gene>
<comment type="subcellular location">
    <subcellularLocation>
        <location evidence="1 6">Endoplasmic reticulum membrane</location>
        <topology evidence="1 6">Multi-pass membrane protein</topology>
    </subcellularLocation>
</comment>
<proteinExistence type="predicted"/>
<reference evidence="9" key="1">
    <citation type="submission" date="2014-05" db="EMBL/GenBank/DDBJ databases">
        <title>The transcriptome of the halophilic microalga Tetraselmis sp. GSL018 isolated from the Great Salt Lake, Utah.</title>
        <authorList>
            <person name="Jinkerson R.E."/>
            <person name="D'Adamo S."/>
            <person name="Posewitz M.C."/>
        </authorList>
    </citation>
    <scope>NUCLEOTIDE SEQUENCE</scope>
    <source>
        <strain evidence="9">GSL018</strain>
    </source>
</reference>
<feature type="transmembrane region" description="Helical" evidence="6">
    <location>
        <begin position="55"/>
        <end position="73"/>
    </location>
</feature>
<dbReference type="Pfam" id="PF02453">
    <property type="entry name" value="Reticulon"/>
    <property type="match status" value="1"/>
</dbReference>
<evidence type="ECO:0000256" key="1">
    <source>
        <dbReference type="ARBA" id="ARBA00004477"/>
    </source>
</evidence>
<protein>
    <recommendedName>
        <fullName evidence="6">Reticulon-like protein</fullName>
    </recommendedName>
</protein>
<organism evidence="9">
    <name type="scientific">Tetraselmis sp. GSL018</name>
    <dbReference type="NCBI Taxonomy" id="582737"/>
    <lineage>
        <taxon>Eukaryota</taxon>
        <taxon>Viridiplantae</taxon>
        <taxon>Chlorophyta</taxon>
        <taxon>core chlorophytes</taxon>
        <taxon>Chlorodendrophyceae</taxon>
        <taxon>Chlorodendrales</taxon>
        <taxon>Chlorodendraceae</taxon>
        <taxon>Tetraselmis</taxon>
    </lineage>
</organism>
<evidence type="ECO:0000259" key="7">
    <source>
        <dbReference type="PROSITE" id="PS50845"/>
    </source>
</evidence>
<keyword evidence="2 6" id="KW-0812">Transmembrane</keyword>
<dbReference type="InterPro" id="IPR045064">
    <property type="entry name" value="Reticulon-like"/>
</dbReference>
<dbReference type="AlphaFoldDB" id="A0A061RPL5"/>
<dbReference type="GO" id="GO:0009617">
    <property type="term" value="P:response to bacterium"/>
    <property type="evidence" value="ECO:0007669"/>
    <property type="project" value="InterPro"/>
</dbReference>
<evidence type="ECO:0000256" key="4">
    <source>
        <dbReference type="ARBA" id="ARBA00022989"/>
    </source>
</evidence>
<dbReference type="PANTHER" id="PTHR10994">
    <property type="entry name" value="RETICULON"/>
    <property type="match status" value="1"/>
</dbReference>
<feature type="transmembrane region" description="Helical" evidence="6">
    <location>
        <begin position="136"/>
        <end position="156"/>
    </location>
</feature>
<feature type="domain" description="Reticulon" evidence="7">
    <location>
        <begin position="14"/>
        <end position="208"/>
    </location>
</feature>
<evidence type="ECO:0000313" key="9">
    <source>
        <dbReference type="EMBL" id="JAC72699.1"/>
    </source>
</evidence>
<evidence type="ECO:0000256" key="5">
    <source>
        <dbReference type="ARBA" id="ARBA00023136"/>
    </source>
</evidence>
<sequence length="208" mass="22406">MATAGRLGLKDPAVIDLAMWKNPKKSGAVLGGATALYVLFELSTYTLIEMMSTAALVFILASSLWSFVAVHLGRDGMPLPPFVKEGISDEAARKLVIDKALPELNKALALVAKLAKAEDIRLNGKVAAALLITAKIGHFFSVLTSLYLGLVVLMVVPKVYDTHHEQIDKAVDQAMTKLKELKALAHEKLKPLLEKLPKAKAPANAKSE</sequence>
<feature type="transmembrane region" description="Helical" evidence="6">
    <location>
        <begin position="27"/>
        <end position="48"/>
    </location>
</feature>
<evidence type="ECO:0000256" key="2">
    <source>
        <dbReference type="ARBA" id="ARBA00022692"/>
    </source>
</evidence>